<evidence type="ECO:0000313" key="3">
    <source>
        <dbReference type="RefSeq" id="XP_008542348.1"/>
    </source>
</evidence>
<keyword evidence="1" id="KW-0472">Membrane</keyword>
<keyword evidence="1" id="KW-1133">Transmembrane helix</keyword>
<dbReference type="PANTHER" id="PTHR21128">
    <property type="entry name" value="FETAL AND ADULT TESTIS-EXPRESSED TRANSCRIPT PROTEIN"/>
    <property type="match status" value="1"/>
</dbReference>
<dbReference type="GeneID" id="103567453"/>
<dbReference type="InterPro" id="IPR039153">
    <property type="entry name" value="FATE1"/>
</dbReference>
<dbReference type="Proteomes" id="UP001652662">
    <property type="component" value="Chromosome X"/>
</dbReference>
<evidence type="ECO:0000256" key="1">
    <source>
        <dbReference type="SAM" id="Phobius"/>
    </source>
</evidence>
<evidence type="ECO:0000313" key="2">
    <source>
        <dbReference type="Proteomes" id="UP001652662"/>
    </source>
</evidence>
<gene>
    <name evidence="3" type="primary">FATE1</name>
</gene>
<accession>A0ABM2FQH0</accession>
<feature type="transmembrane region" description="Helical" evidence="1">
    <location>
        <begin position="163"/>
        <end position="181"/>
    </location>
</feature>
<protein>
    <submittedName>
        <fullName evidence="3">Fetal and adult testis-expressed transcript protein</fullName>
    </submittedName>
</protein>
<name>A0ABM2FQH0_EQUPR</name>
<sequence length="183" mass="20744">MAGGPCSIKEEMEMSIAEELIPGSHGQSQEHVVIAEIMGRGSRSLGTSQRQQKLDLKTAGSAASQSIWNMTATRPKKVGHQLPMPRMLREPGHSDAHPQEYPRGFQGMRFHYERNPEADMITEIGLEELNGLEMEIMRRQLRVTTERLCALEDQGATWRHREALFFTMIVSACIANLWLCMRH</sequence>
<proteinExistence type="predicted"/>
<keyword evidence="2" id="KW-1185">Reference proteome</keyword>
<dbReference type="PANTHER" id="PTHR21128:SF0">
    <property type="entry name" value="FETAL AND ADULT TESTIS-EXPRESSED TRANSCRIPT PROTEIN"/>
    <property type="match status" value="1"/>
</dbReference>
<keyword evidence="1" id="KW-0812">Transmembrane</keyword>
<organism evidence="2 3">
    <name type="scientific">Equus przewalskii</name>
    <name type="common">Przewalski's horse</name>
    <name type="synonym">Equus caballus przewalskii</name>
    <dbReference type="NCBI Taxonomy" id="9798"/>
    <lineage>
        <taxon>Eukaryota</taxon>
        <taxon>Metazoa</taxon>
        <taxon>Chordata</taxon>
        <taxon>Craniata</taxon>
        <taxon>Vertebrata</taxon>
        <taxon>Euteleostomi</taxon>
        <taxon>Mammalia</taxon>
        <taxon>Eutheria</taxon>
        <taxon>Laurasiatheria</taxon>
        <taxon>Perissodactyla</taxon>
        <taxon>Equidae</taxon>
        <taxon>Equus</taxon>
    </lineage>
</organism>
<reference evidence="3" key="1">
    <citation type="submission" date="2025-08" db="UniProtKB">
        <authorList>
            <consortium name="RefSeq"/>
        </authorList>
    </citation>
    <scope>IDENTIFICATION</scope>
    <source>
        <tissue evidence="3">Blood</tissue>
    </source>
</reference>
<dbReference type="RefSeq" id="XP_008542348.1">
    <property type="nucleotide sequence ID" value="XM_008544126.2"/>
</dbReference>